<sequence>MKRFIGALALLALMGSAQATEVRVDFGFFDSAKVRGEKFKKALPFGTAISALVLQDKRIEIGEDWLILGSGSSLGEVREEGGPLSTRDTASGYLYLGKRGEHGYHELMYLRVSLQGRINTEYLASTPSVCKKGEPFEYQDIVSAEEKKMSCIGIALTDIQAEIQRSEPFQGAHEVLGERLFPADAGATSKLYAADYFESRNANHFYLYHIVRAEHGASSRLNQETTALRQQVQQQFF</sequence>
<dbReference type="EMBL" id="RBID01000001">
    <property type="protein sequence ID" value="RKQ63000.1"/>
    <property type="molecule type" value="Genomic_DNA"/>
</dbReference>
<dbReference type="AlphaFoldDB" id="A0A495BPZ8"/>
<comment type="caution">
    <text evidence="2">The sequence shown here is derived from an EMBL/GenBank/DDBJ whole genome shotgun (WGS) entry which is preliminary data.</text>
</comment>
<accession>A0A495BPZ8</accession>
<name>A0A495BPZ8_VOGIN</name>
<proteinExistence type="predicted"/>
<dbReference type="Proteomes" id="UP000279384">
    <property type="component" value="Unassembled WGS sequence"/>
</dbReference>
<organism evidence="2 3">
    <name type="scientific">Vogesella indigofera</name>
    <name type="common">Pseudomonas indigofera</name>
    <dbReference type="NCBI Taxonomy" id="45465"/>
    <lineage>
        <taxon>Bacteria</taxon>
        <taxon>Pseudomonadati</taxon>
        <taxon>Pseudomonadota</taxon>
        <taxon>Betaproteobacteria</taxon>
        <taxon>Neisseriales</taxon>
        <taxon>Chromobacteriaceae</taxon>
        <taxon>Vogesella</taxon>
    </lineage>
</organism>
<protein>
    <submittedName>
        <fullName evidence="2">Uncharacterized protein</fullName>
    </submittedName>
</protein>
<dbReference type="RefSeq" id="WP_147424397.1">
    <property type="nucleotide sequence ID" value="NZ_RBID01000001.1"/>
</dbReference>
<evidence type="ECO:0000313" key="3">
    <source>
        <dbReference type="Proteomes" id="UP000279384"/>
    </source>
</evidence>
<feature type="chain" id="PRO_5019755840" evidence="1">
    <location>
        <begin position="20"/>
        <end position="237"/>
    </location>
</feature>
<keyword evidence="1" id="KW-0732">Signal</keyword>
<feature type="signal peptide" evidence="1">
    <location>
        <begin position="1"/>
        <end position="19"/>
    </location>
</feature>
<evidence type="ECO:0000313" key="2">
    <source>
        <dbReference type="EMBL" id="RKQ63000.1"/>
    </source>
</evidence>
<reference evidence="2 3" key="1">
    <citation type="submission" date="2018-10" db="EMBL/GenBank/DDBJ databases">
        <title>Genomic Encyclopedia of Type Strains, Phase IV (KMG-IV): sequencing the most valuable type-strain genomes for metagenomic binning, comparative biology and taxonomic classification.</title>
        <authorList>
            <person name="Goeker M."/>
        </authorList>
    </citation>
    <scope>NUCLEOTIDE SEQUENCE [LARGE SCALE GENOMIC DNA]</scope>
    <source>
        <strain evidence="2 3">DSM 3303</strain>
    </source>
</reference>
<gene>
    <name evidence="2" type="ORF">C8E02_0010</name>
</gene>
<evidence type="ECO:0000256" key="1">
    <source>
        <dbReference type="SAM" id="SignalP"/>
    </source>
</evidence>